<feature type="compositionally biased region" description="Acidic residues" evidence="1">
    <location>
        <begin position="195"/>
        <end position="214"/>
    </location>
</feature>
<dbReference type="InterPro" id="IPR019051">
    <property type="entry name" value="Trp_biosyn_TM_oprn/chp"/>
</dbReference>
<dbReference type="Proteomes" id="UP000319094">
    <property type="component" value="Unassembled WGS sequence"/>
</dbReference>
<evidence type="ECO:0000256" key="2">
    <source>
        <dbReference type="SAM" id="Phobius"/>
    </source>
</evidence>
<reference evidence="3 4" key="1">
    <citation type="submission" date="2019-06" db="EMBL/GenBank/DDBJ databases">
        <title>Sequencing the genomes of 1000 actinobacteria strains.</title>
        <authorList>
            <person name="Klenk H.-P."/>
        </authorList>
    </citation>
    <scope>NUCLEOTIDE SEQUENCE [LARGE SCALE GENOMIC DNA]</scope>
    <source>
        <strain evidence="3 4">DSM 8803</strain>
    </source>
</reference>
<keyword evidence="2" id="KW-0472">Membrane</keyword>
<organism evidence="3 4">
    <name type="scientific">Leucobacter komagatae</name>
    <dbReference type="NCBI Taxonomy" id="55969"/>
    <lineage>
        <taxon>Bacteria</taxon>
        <taxon>Bacillati</taxon>
        <taxon>Actinomycetota</taxon>
        <taxon>Actinomycetes</taxon>
        <taxon>Micrococcales</taxon>
        <taxon>Microbacteriaceae</taxon>
        <taxon>Leucobacter</taxon>
    </lineage>
</organism>
<keyword evidence="2" id="KW-0812">Transmembrane</keyword>
<evidence type="ECO:0000313" key="3">
    <source>
        <dbReference type="EMBL" id="TQL42308.1"/>
    </source>
</evidence>
<evidence type="ECO:0000313" key="4">
    <source>
        <dbReference type="Proteomes" id="UP000319094"/>
    </source>
</evidence>
<feature type="transmembrane region" description="Helical" evidence="2">
    <location>
        <begin position="59"/>
        <end position="77"/>
    </location>
</feature>
<dbReference type="AlphaFoldDB" id="A0A542Y2K5"/>
<feature type="transmembrane region" description="Helical" evidence="2">
    <location>
        <begin position="84"/>
        <end position="104"/>
    </location>
</feature>
<feature type="region of interest" description="Disordered" evidence="1">
    <location>
        <begin position="174"/>
        <end position="222"/>
    </location>
</feature>
<keyword evidence="4" id="KW-1185">Reference proteome</keyword>
<comment type="caution">
    <text evidence="3">The sequence shown here is derived from an EMBL/GenBank/DDBJ whole genome shotgun (WGS) entry which is preliminary data.</text>
</comment>
<keyword evidence="2" id="KW-1133">Transmembrane helix</keyword>
<sequence>MPETKRGTLTSKGALIGVIVLAGGAALLASVQGWLALALLPGVATVEELTVTGQQMSPALTLIALAALAAALVLTLAGRGFRRVIAVLIVGLGAGLAYAGFRAISAPLAGASGQLESVSGISGEAQAGLVSSLELSVWPAVTVAIGVILAVAGVLVLVFGSRWKQGGRKYESSGEAKRARAAGTATGDRISDWEALSDGEDPTDDEFDEFDADAADGTAPRQ</sequence>
<feature type="transmembrane region" description="Helical" evidence="2">
    <location>
        <begin position="14"/>
        <end position="39"/>
    </location>
</feature>
<dbReference type="RefSeq" id="WP_170219599.1">
    <property type="nucleotide sequence ID" value="NZ_BAAAUY010000015.1"/>
</dbReference>
<feature type="transmembrane region" description="Helical" evidence="2">
    <location>
        <begin position="137"/>
        <end position="159"/>
    </location>
</feature>
<proteinExistence type="predicted"/>
<accession>A0A542Y2K5</accession>
<protein>
    <submittedName>
        <fullName evidence="3">Putative membrane protein (TIGR02234 family)</fullName>
    </submittedName>
</protein>
<dbReference type="Pfam" id="PF09534">
    <property type="entry name" value="Trp_oprn_chp"/>
    <property type="match status" value="1"/>
</dbReference>
<dbReference type="EMBL" id="VFON01000001">
    <property type="protein sequence ID" value="TQL42308.1"/>
    <property type="molecule type" value="Genomic_DNA"/>
</dbReference>
<name>A0A542Y2K5_9MICO</name>
<gene>
    <name evidence="3" type="ORF">FB468_0294</name>
</gene>
<evidence type="ECO:0000256" key="1">
    <source>
        <dbReference type="SAM" id="MobiDB-lite"/>
    </source>
</evidence>